<proteinExistence type="predicted"/>
<name>A0A8S5SXD3_9CAUD</name>
<dbReference type="InterPro" id="IPR046583">
    <property type="entry name" value="DUF6631"/>
</dbReference>
<evidence type="ECO:0000313" key="1">
    <source>
        <dbReference type="EMBL" id="DAF55443.1"/>
    </source>
</evidence>
<sequence length="155" mass="17384">MPGELSKQNIRAIKMQNQATSELDILYPNRDITVGGATVTVKEYTLIQQMQHNAKLSAFIATLRNQLASVDKPENARWDEIMQALADNYEAIIELVAVSINKPVEFVANLNAQEGEDLMLLWWAVNSNFFTRKAVQPLVEQIAQTNARRLIGAKS</sequence>
<protein>
    <submittedName>
        <fullName evidence="1">Uncharacterized protein</fullName>
    </submittedName>
</protein>
<organism evidence="1">
    <name type="scientific">Siphoviridae sp. ctCQc22</name>
    <dbReference type="NCBI Taxonomy" id="2827807"/>
    <lineage>
        <taxon>Viruses</taxon>
        <taxon>Duplodnaviria</taxon>
        <taxon>Heunggongvirae</taxon>
        <taxon>Uroviricota</taxon>
        <taxon>Caudoviricetes</taxon>
    </lineage>
</organism>
<accession>A0A8S5SXD3</accession>
<dbReference type="EMBL" id="BK032691">
    <property type="protein sequence ID" value="DAF55443.1"/>
    <property type="molecule type" value="Genomic_DNA"/>
</dbReference>
<dbReference type="Pfam" id="PF20336">
    <property type="entry name" value="DUF6631"/>
    <property type="match status" value="1"/>
</dbReference>
<reference evidence="1" key="1">
    <citation type="journal article" date="2021" name="Proc. Natl. Acad. Sci. U.S.A.">
        <title>A Catalog of Tens of Thousands of Viruses from Human Metagenomes Reveals Hidden Associations with Chronic Diseases.</title>
        <authorList>
            <person name="Tisza M.J."/>
            <person name="Buck C.B."/>
        </authorList>
    </citation>
    <scope>NUCLEOTIDE SEQUENCE</scope>
    <source>
        <strain evidence="1">CtCQc22</strain>
    </source>
</reference>